<organism evidence="2">
    <name type="scientific">Caenorhabditis remanei</name>
    <name type="common">Caenorhabditis vulgaris</name>
    <dbReference type="NCBI Taxonomy" id="31234"/>
    <lineage>
        <taxon>Eukaryota</taxon>
        <taxon>Metazoa</taxon>
        <taxon>Ecdysozoa</taxon>
        <taxon>Nematoda</taxon>
        <taxon>Chromadorea</taxon>
        <taxon>Rhabditida</taxon>
        <taxon>Rhabditina</taxon>
        <taxon>Rhabditomorpha</taxon>
        <taxon>Rhabditoidea</taxon>
        <taxon>Rhabditidae</taxon>
        <taxon>Peloderinae</taxon>
        <taxon>Caenorhabditis</taxon>
    </lineage>
</organism>
<dbReference type="Proteomes" id="UP000008281">
    <property type="component" value="Unassembled WGS sequence"/>
</dbReference>
<evidence type="ECO:0000313" key="1">
    <source>
        <dbReference type="EMBL" id="EFP01873.1"/>
    </source>
</evidence>
<dbReference type="HOGENOM" id="CLU_2514808_0_0_1"/>
<dbReference type="EMBL" id="DS268780">
    <property type="protein sequence ID" value="EFP01873.1"/>
    <property type="molecule type" value="Genomic_DNA"/>
</dbReference>
<sequence length="85" mass="9899">MKKLNSISIYSKKKTYQELMFFQISKLKKKTNSARRPMTLICVRPDVSDFFSTTIPIWNSIICNTHDFLPPGKFVSLLNNSINRL</sequence>
<reference evidence="1" key="1">
    <citation type="submission" date="2007-07" db="EMBL/GenBank/DDBJ databases">
        <title>PCAP assembly of the Caenorhabditis remanei genome.</title>
        <authorList>
            <consortium name="The Caenorhabditis remanei Sequencing Consortium"/>
            <person name="Wilson R.K."/>
        </authorList>
    </citation>
    <scope>NUCLEOTIDE SEQUENCE [LARGE SCALE GENOMIC DNA]</scope>
    <source>
        <strain evidence="1">PB4641</strain>
    </source>
</reference>
<evidence type="ECO:0000313" key="2">
    <source>
        <dbReference type="Proteomes" id="UP000008281"/>
    </source>
</evidence>
<protein>
    <submittedName>
        <fullName evidence="1">Uncharacterized protein</fullName>
    </submittedName>
</protein>
<proteinExistence type="predicted"/>
<accession>E3NK49</accession>
<dbReference type="InParanoid" id="E3NK49"/>
<dbReference type="eggNOG" id="KOG1075">
    <property type="taxonomic scope" value="Eukaryota"/>
</dbReference>
<dbReference type="AlphaFoldDB" id="E3NK49"/>
<name>E3NK49_CAERE</name>
<gene>
    <name evidence="1" type="ORF">CRE_06181</name>
</gene>
<keyword evidence="2" id="KW-1185">Reference proteome</keyword>